<sequence>MEAARSSSIKARQLAASSLWCLLFQLDFKVIDSDVAEFVTPRFPRVSPVGPVGDYRDDVGNNIVKPHNYIMHSGSIR</sequence>
<protein>
    <submittedName>
        <fullName evidence="1">Uncharacterized protein</fullName>
    </submittedName>
</protein>
<accession>A0A9K3HC03</accession>
<comment type="caution">
    <text evidence="1">The sequence shown here is derived from an EMBL/GenBank/DDBJ whole genome shotgun (WGS) entry which is preliminary data.</text>
</comment>
<dbReference type="AlphaFoldDB" id="A0A9K3HC03"/>
<gene>
    <name evidence="1" type="ORF">HanXRQr2_Chr13g0610111</name>
</gene>
<evidence type="ECO:0000313" key="2">
    <source>
        <dbReference type="Proteomes" id="UP000215914"/>
    </source>
</evidence>
<evidence type="ECO:0000313" key="1">
    <source>
        <dbReference type="EMBL" id="KAF5775257.1"/>
    </source>
</evidence>
<dbReference type="EMBL" id="MNCJ02000328">
    <property type="protein sequence ID" value="KAF5775257.1"/>
    <property type="molecule type" value="Genomic_DNA"/>
</dbReference>
<reference evidence="1" key="2">
    <citation type="submission" date="2020-06" db="EMBL/GenBank/DDBJ databases">
        <title>Helianthus annuus Genome sequencing and assembly Release 2.</title>
        <authorList>
            <person name="Gouzy J."/>
            <person name="Langlade N."/>
            <person name="Munos S."/>
        </authorList>
    </citation>
    <scope>NUCLEOTIDE SEQUENCE</scope>
    <source>
        <tissue evidence="1">Leaves</tissue>
    </source>
</reference>
<dbReference type="Proteomes" id="UP000215914">
    <property type="component" value="Unassembled WGS sequence"/>
</dbReference>
<keyword evidence="2" id="KW-1185">Reference proteome</keyword>
<name>A0A9K3HC03_HELAN</name>
<proteinExistence type="predicted"/>
<reference evidence="1" key="1">
    <citation type="journal article" date="2017" name="Nature">
        <title>The sunflower genome provides insights into oil metabolism, flowering and Asterid evolution.</title>
        <authorList>
            <person name="Badouin H."/>
            <person name="Gouzy J."/>
            <person name="Grassa C.J."/>
            <person name="Murat F."/>
            <person name="Staton S.E."/>
            <person name="Cottret L."/>
            <person name="Lelandais-Briere C."/>
            <person name="Owens G.L."/>
            <person name="Carrere S."/>
            <person name="Mayjonade B."/>
            <person name="Legrand L."/>
            <person name="Gill N."/>
            <person name="Kane N.C."/>
            <person name="Bowers J.E."/>
            <person name="Hubner S."/>
            <person name="Bellec A."/>
            <person name="Berard A."/>
            <person name="Berges H."/>
            <person name="Blanchet N."/>
            <person name="Boniface M.C."/>
            <person name="Brunel D."/>
            <person name="Catrice O."/>
            <person name="Chaidir N."/>
            <person name="Claudel C."/>
            <person name="Donnadieu C."/>
            <person name="Faraut T."/>
            <person name="Fievet G."/>
            <person name="Helmstetter N."/>
            <person name="King M."/>
            <person name="Knapp S.J."/>
            <person name="Lai Z."/>
            <person name="Le Paslier M.C."/>
            <person name="Lippi Y."/>
            <person name="Lorenzon L."/>
            <person name="Mandel J.R."/>
            <person name="Marage G."/>
            <person name="Marchand G."/>
            <person name="Marquand E."/>
            <person name="Bret-Mestries E."/>
            <person name="Morien E."/>
            <person name="Nambeesan S."/>
            <person name="Nguyen T."/>
            <person name="Pegot-Espagnet P."/>
            <person name="Pouilly N."/>
            <person name="Raftis F."/>
            <person name="Sallet E."/>
            <person name="Schiex T."/>
            <person name="Thomas J."/>
            <person name="Vandecasteele C."/>
            <person name="Vares D."/>
            <person name="Vear F."/>
            <person name="Vautrin S."/>
            <person name="Crespi M."/>
            <person name="Mangin B."/>
            <person name="Burke J.M."/>
            <person name="Salse J."/>
            <person name="Munos S."/>
            <person name="Vincourt P."/>
            <person name="Rieseberg L.H."/>
            <person name="Langlade N.B."/>
        </authorList>
    </citation>
    <scope>NUCLEOTIDE SEQUENCE</scope>
    <source>
        <tissue evidence="1">Leaves</tissue>
    </source>
</reference>
<dbReference type="Gramene" id="mRNA:HanXRQr2_Chr13g0610111">
    <property type="protein sequence ID" value="mRNA:HanXRQr2_Chr13g0610111"/>
    <property type="gene ID" value="HanXRQr2_Chr13g0610111"/>
</dbReference>
<organism evidence="1 2">
    <name type="scientific">Helianthus annuus</name>
    <name type="common">Common sunflower</name>
    <dbReference type="NCBI Taxonomy" id="4232"/>
    <lineage>
        <taxon>Eukaryota</taxon>
        <taxon>Viridiplantae</taxon>
        <taxon>Streptophyta</taxon>
        <taxon>Embryophyta</taxon>
        <taxon>Tracheophyta</taxon>
        <taxon>Spermatophyta</taxon>
        <taxon>Magnoliopsida</taxon>
        <taxon>eudicotyledons</taxon>
        <taxon>Gunneridae</taxon>
        <taxon>Pentapetalae</taxon>
        <taxon>asterids</taxon>
        <taxon>campanulids</taxon>
        <taxon>Asterales</taxon>
        <taxon>Asteraceae</taxon>
        <taxon>Asteroideae</taxon>
        <taxon>Heliantheae alliance</taxon>
        <taxon>Heliantheae</taxon>
        <taxon>Helianthus</taxon>
    </lineage>
</organism>